<dbReference type="Proteomes" id="UP000838412">
    <property type="component" value="Chromosome 12"/>
</dbReference>
<reference evidence="1" key="1">
    <citation type="submission" date="2022-01" db="EMBL/GenBank/DDBJ databases">
        <authorList>
            <person name="Braso-Vives M."/>
        </authorList>
    </citation>
    <scope>NUCLEOTIDE SEQUENCE</scope>
</reference>
<evidence type="ECO:0000313" key="2">
    <source>
        <dbReference type="Proteomes" id="UP000838412"/>
    </source>
</evidence>
<dbReference type="AlphaFoldDB" id="A0A8J9YV88"/>
<proteinExistence type="predicted"/>
<gene>
    <name evidence="1" type="primary">Hypp6602</name>
    <name evidence="1" type="ORF">BLAG_LOCUS5647</name>
</gene>
<dbReference type="OrthoDB" id="5985687at2759"/>
<name>A0A8J9YV88_BRALA</name>
<sequence length="141" mass="15453">MSDLDNAVTALEQLFQQSGLTMPAGLRHVPMHMAHEAPMNTTGPEWGPRRRVAAALFRGLWYGSDRTIGAASRAAGRDTPTYVFPEERWVVRARFAEDPIRLNDGRVEQQGAVYHVDVVDLATTRWPSCRCCAGGGEGVSA</sequence>
<organism evidence="1 2">
    <name type="scientific">Branchiostoma lanceolatum</name>
    <name type="common">Common lancelet</name>
    <name type="synonym">Amphioxus lanceolatum</name>
    <dbReference type="NCBI Taxonomy" id="7740"/>
    <lineage>
        <taxon>Eukaryota</taxon>
        <taxon>Metazoa</taxon>
        <taxon>Chordata</taxon>
        <taxon>Cephalochordata</taxon>
        <taxon>Leptocardii</taxon>
        <taxon>Amphioxiformes</taxon>
        <taxon>Branchiostomatidae</taxon>
        <taxon>Branchiostoma</taxon>
    </lineage>
</organism>
<dbReference type="EMBL" id="OV696697">
    <property type="protein sequence ID" value="CAH1242347.1"/>
    <property type="molecule type" value="Genomic_DNA"/>
</dbReference>
<evidence type="ECO:0000313" key="1">
    <source>
        <dbReference type="EMBL" id="CAH1242347.1"/>
    </source>
</evidence>
<accession>A0A8J9YV88</accession>
<keyword evidence="2" id="KW-1185">Reference proteome</keyword>
<protein>
    <submittedName>
        <fullName evidence="1">Hypp6602 protein</fullName>
    </submittedName>
</protein>